<reference evidence="3 4" key="1">
    <citation type="submission" date="2017-09" db="EMBL/GenBank/DDBJ databases">
        <title>Sphingomonas panjinensis sp.nov., isolated from oil-contaminated soil.</title>
        <authorList>
            <person name="Wang L."/>
            <person name="Chen L."/>
        </authorList>
    </citation>
    <scope>NUCLEOTIDE SEQUENCE [LARGE SCALE GENOMIC DNA]</scope>
    <source>
        <strain evidence="3 4">FW-11</strain>
    </source>
</reference>
<sequence>MSNREGAAERIDFAAWQFVAARAAAEGFNAFPGDVPTDLSTAYAIQQAATRLWPDTVGGWKVGRIPAALEADLGAERFAGPIFARTIVEGDAASPADFPVHRGGFGAVEAEIVLRLGHTPPPQKQWTAGEAAALIGSVHIAIEVAGSPLATIMQLGPTASIAAFGNNSGLILGPAISDWAGLGPITCATMIDDDQVGNIIVDDLTGPMAALAFALEQAHRLGSPLREGDLVSTGALTGVHPIDIGQHALADFGALGSISCRAVPARPLAA</sequence>
<organism evidence="3 4">
    <name type="scientific">Sphingomonas oleivorans</name>
    <dbReference type="NCBI Taxonomy" id="1735121"/>
    <lineage>
        <taxon>Bacteria</taxon>
        <taxon>Pseudomonadati</taxon>
        <taxon>Pseudomonadota</taxon>
        <taxon>Alphaproteobacteria</taxon>
        <taxon>Sphingomonadales</taxon>
        <taxon>Sphingomonadaceae</taxon>
        <taxon>Sphingomonas</taxon>
    </lineage>
</organism>
<dbReference type="GO" id="GO:0005737">
    <property type="term" value="C:cytoplasm"/>
    <property type="evidence" value="ECO:0007669"/>
    <property type="project" value="TreeGrafter"/>
</dbReference>
<dbReference type="PANTHER" id="PTHR30143">
    <property type="entry name" value="ACID HYDRATASE"/>
    <property type="match status" value="1"/>
</dbReference>
<dbReference type="InterPro" id="IPR050772">
    <property type="entry name" value="Hydratase-Decarb/MhpD_sf"/>
</dbReference>
<keyword evidence="4" id="KW-1185">Reference proteome</keyword>
<dbReference type="Gene3D" id="3.90.850.10">
    <property type="entry name" value="Fumarylacetoacetase-like, C-terminal domain"/>
    <property type="match status" value="1"/>
</dbReference>
<evidence type="ECO:0000313" key="3">
    <source>
        <dbReference type="EMBL" id="PTQ13246.1"/>
    </source>
</evidence>
<evidence type="ECO:0000313" key="4">
    <source>
        <dbReference type="Proteomes" id="UP000244162"/>
    </source>
</evidence>
<dbReference type="Pfam" id="PF01557">
    <property type="entry name" value="FAA_hydrolase"/>
    <property type="match status" value="1"/>
</dbReference>
<proteinExistence type="predicted"/>
<dbReference type="InterPro" id="IPR036663">
    <property type="entry name" value="Fumarylacetoacetase_C_sf"/>
</dbReference>
<dbReference type="EMBL" id="NWBU01000004">
    <property type="protein sequence ID" value="PTQ13246.1"/>
    <property type="molecule type" value="Genomic_DNA"/>
</dbReference>
<evidence type="ECO:0000259" key="2">
    <source>
        <dbReference type="Pfam" id="PF01557"/>
    </source>
</evidence>
<evidence type="ECO:0000256" key="1">
    <source>
        <dbReference type="ARBA" id="ARBA00023239"/>
    </source>
</evidence>
<comment type="caution">
    <text evidence="3">The sequence shown here is derived from an EMBL/GenBank/DDBJ whole genome shotgun (WGS) entry which is preliminary data.</text>
</comment>
<dbReference type="SUPFAM" id="SSF56529">
    <property type="entry name" value="FAH"/>
    <property type="match status" value="1"/>
</dbReference>
<dbReference type="AlphaFoldDB" id="A0A2T5G280"/>
<protein>
    <submittedName>
        <fullName evidence="3">2-keto-4-pentenoate hydratase</fullName>
    </submittedName>
</protein>
<keyword evidence="1" id="KW-0456">Lyase</keyword>
<dbReference type="GO" id="GO:0008684">
    <property type="term" value="F:2-oxopent-4-enoate hydratase activity"/>
    <property type="evidence" value="ECO:0007669"/>
    <property type="project" value="TreeGrafter"/>
</dbReference>
<dbReference type="Proteomes" id="UP000244162">
    <property type="component" value="Unassembled WGS sequence"/>
</dbReference>
<accession>A0A2T5G280</accession>
<dbReference type="OrthoDB" id="9792137at2"/>
<name>A0A2T5G280_9SPHN</name>
<dbReference type="PANTHER" id="PTHR30143:SF0">
    <property type="entry name" value="2-KETO-4-PENTENOATE HYDRATASE"/>
    <property type="match status" value="1"/>
</dbReference>
<dbReference type="RefSeq" id="WP_107966480.1">
    <property type="nucleotide sequence ID" value="NZ_NWBU01000004.1"/>
</dbReference>
<dbReference type="InterPro" id="IPR011234">
    <property type="entry name" value="Fumarylacetoacetase-like_C"/>
</dbReference>
<gene>
    <name evidence="3" type="ORF">CLG96_03770</name>
</gene>
<feature type="domain" description="Fumarylacetoacetase-like C-terminal" evidence="2">
    <location>
        <begin position="108"/>
        <end position="240"/>
    </location>
</feature>